<evidence type="ECO:0000313" key="2">
    <source>
        <dbReference type="EMBL" id="GJE27931.1"/>
    </source>
</evidence>
<reference evidence="2" key="2">
    <citation type="submission" date="2021-08" db="EMBL/GenBank/DDBJ databases">
        <authorList>
            <person name="Tani A."/>
            <person name="Ola A."/>
            <person name="Ogura Y."/>
            <person name="Katsura K."/>
            <person name="Hayashi T."/>
        </authorList>
    </citation>
    <scope>NUCLEOTIDE SEQUENCE</scope>
    <source>
        <strain evidence="2">NBRC 15689</strain>
    </source>
</reference>
<dbReference type="EMBL" id="BPQV01000007">
    <property type="protein sequence ID" value="GJE27931.1"/>
    <property type="molecule type" value="Genomic_DNA"/>
</dbReference>
<dbReference type="Proteomes" id="UP001055156">
    <property type="component" value="Unassembled WGS sequence"/>
</dbReference>
<keyword evidence="1" id="KW-0812">Transmembrane</keyword>
<keyword evidence="3" id="KW-1185">Reference proteome</keyword>
<keyword evidence="1" id="KW-1133">Transmembrane helix</keyword>
<reference evidence="2" key="1">
    <citation type="journal article" date="2021" name="Front. Microbiol.">
        <title>Comprehensive Comparative Genomics and Phenotyping of Methylobacterium Species.</title>
        <authorList>
            <person name="Alessa O."/>
            <person name="Ogura Y."/>
            <person name="Fujitani Y."/>
            <person name="Takami H."/>
            <person name="Hayashi T."/>
            <person name="Sahin N."/>
            <person name="Tani A."/>
        </authorList>
    </citation>
    <scope>NUCLEOTIDE SEQUENCE</scope>
    <source>
        <strain evidence="2">NBRC 15689</strain>
    </source>
</reference>
<protein>
    <submittedName>
        <fullName evidence="2">Uncharacterized protein</fullName>
    </submittedName>
</protein>
<comment type="caution">
    <text evidence="2">The sequence shown here is derived from an EMBL/GenBank/DDBJ whole genome shotgun (WGS) entry which is preliminary data.</text>
</comment>
<feature type="transmembrane region" description="Helical" evidence="1">
    <location>
        <begin position="123"/>
        <end position="143"/>
    </location>
</feature>
<sequence length="196" mass="19715">MSSDWEKVAGQMAVAGLPSLGTLLGGLAGTALMPGVGSALGGSLGGAVGKAAAAAVGAALGVPPTPEAIAEKVAADPDGARIALARIDADARMRLAELQDVASARSMLVSLEQEHAASGKAPAILSIVGVVGFFAIVAVLMLMRTDPPTALAHLMDTVLGAVIVIFKQIYDFWLGSSRSSQRKDAQIGAMLSAARQ</sequence>
<evidence type="ECO:0000256" key="1">
    <source>
        <dbReference type="SAM" id="Phobius"/>
    </source>
</evidence>
<keyword evidence="1" id="KW-0472">Membrane</keyword>
<proteinExistence type="predicted"/>
<dbReference type="RefSeq" id="WP_238311720.1">
    <property type="nucleotide sequence ID" value="NZ_BPQV01000007.1"/>
</dbReference>
<evidence type="ECO:0000313" key="3">
    <source>
        <dbReference type="Proteomes" id="UP001055156"/>
    </source>
</evidence>
<feature type="transmembrane region" description="Helical" evidence="1">
    <location>
        <begin position="12"/>
        <end position="33"/>
    </location>
</feature>
<gene>
    <name evidence="2" type="ORF">LKMONMHP_2793</name>
</gene>
<organism evidence="2 3">
    <name type="scientific">Methylobacterium organophilum</name>
    <dbReference type="NCBI Taxonomy" id="410"/>
    <lineage>
        <taxon>Bacteria</taxon>
        <taxon>Pseudomonadati</taxon>
        <taxon>Pseudomonadota</taxon>
        <taxon>Alphaproteobacteria</taxon>
        <taxon>Hyphomicrobiales</taxon>
        <taxon>Methylobacteriaceae</taxon>
        <taxon>Methylobacterium</taxon>
    </lineage>
</organism>
<name>A0ABQ4T8F2_METOR</name>
<feature type="transmembrane region" description="Helical" evidence="1">
    <location>
        <begin position="150"/>
        <end position="170"/>
    </location>
</feature>
<accession>A0ABQ4T8F2</accession>